<sequence>MTRIKKELEAFRLKVDENVWSDVELGESSIDLAGKRLHLFQLPLDMPPSCLHGVELPVPRKNKWSKPITVSYTSNEGKSNQRVCVLKLQNAEQTFCSHFLTAFEL</sequence>
<reference evidence="1" key="1">
    <citation type="submission" date="2020-06" db="EMBL/GenBank/DDBJ databases">
        <title>Draft genome of Bugula neritina, a colonial animal packing powerful symbionts and potential medicines.</title>
        <authorList>
            <person name="Rayko M."/>
        </authorList>
    </citation>
    <scope>NUCLEOTIDE SEQUENCE [LARGE SCALE GENOMIC DNA]</scope>
    <source>
        <strain evidence="1">Kwan_BN1</strain>
    </source>
</reference>
<evidence type="ECO:0000313" key="1">
    <source>
        <dbReference type="EMBL" id="KAF6026610.1"/>
    </source>
</evidence>
<dbReference type="Proteomes" id="UP000593567">
    <property type="component" value="Unassembled WGS sequence"/>
</dbReference>
<dbReference type="EMBL" id="VXIV02002241">
    <property type="protein sequence ID" value="KAF6026610.1"/>
    <property type="molecule type" value="Genomic_DNA"/>
</dbReference>
<gene>
    <name evidence="1" type="ORF">EB796_015086</name>
</gene>
<accession>A0A7J7JJY1</accession>
<dbReference type="AlphaFoldDB" id="A0A7J7JJY1"/>
<protein>
    <submittedName>
        <fullName evidence="1">Uncharacterized protein</fullName>
    </submittedName>
</protein>
<keyword evidence="2" id="KW-1185">Reference proteome</keyword>
<evidence type="ECO:0000313" key="2">
    <source>
        <dbReference type="Proteomes" id="UP000593567"/>
    </source>
</evidence>
<name>A0A7J7JJY1_BUGNE</name>
<organism evidence="1 2">
    <name type="scientific">Bugula neritina</name>
    <name type="common">Brown bryozoan</name>
    <name type="synonym">Sertularia neritina</name>
    <dbReference type="NCBI Taxonomy" id="10212"/>
    <lineage>
        <taxon>Eukaryota</taxon>
        <taxon>Metazoa</taxon>
        <taxon>Spiralia</taxon>
        <taxon>Lophotrochozoa</taxon>
        <taxon>Bryozoa</taxon>
        <taxon>Gymnolaemata</taxon>
        <taxon>Cheilostomatida</taxon>
        <taxon>Flustrina</taxon>
        <taxon>Buguloidea</taxon>
        <taxon>Bugulidae</taxon>
        <taxon>Bugula</taxon>
    </lineage>
</organism>
<proteinExistence type="predicted"/>
<comment type="caution">
    <text evidence="1">The sequence shown here is derived from an EMBL/GenBank/DDBJ whole genome shotgun (WGS) entry which is preliminary data.</text>
</comment>